<dbReference type="InterPro" id="IPR011006">
    <property type="entry name" value="CheY-like_superfamily"/>
</dbReference>
<evidence type="ECO:0000256" key="8">
    <source>
        <dbReference type="PROSITE-ProRule" id="PRU00169"/>
    </source>
</evidence>
<dbReference type="SUPFAM" id="SSF52540">
    <property type="entry name" value="P-loop containing nucleoside triphosphate hydrolases"/>
    <property type="match status" value="1"/>
</dbReference>
<dbReference type="PROSITE" id="PS00688">
    <property type="entry name" value="SIGMA54_INTERACT_3"/>
    <property type="match status" value="1"/>
</dbReference>
<dbReference type="InterPro" id="IPR003593">
    <property type="entry name" value="AAA+_ATPase"/>
</dbReference>
<accession>A0ABW9X9M7</accession>
<keyword evidence="6" id="KW-0010">Activator</keyword>
<dbReference type="EMBL" id="JAAAPO010000001">
    <property type="protein sequence ID" value="NBC35238.1"/>
    <property type="molecule type" value="Genomic_DNA"/>
</dbReference>
<evidence type="ECO:0000313" key="12">
    <source>
        <dbReference type="Proteomes" id="UP000753724"/>
    </source>
</evidence>
<dbReference type="SUPFAM" id="SSF46689">
    <property type="entry name" value="Homeodomain-like"/>
    <property type="match status" value="1"/>
</dbReference>
<dbReference type="Proteomes" id="UP000753724">
    <property type="component" value="Unassembled WGS sequence"/>
</dbReference>
<evidence type="ECO:0000259" key="9">
    <source>
        <dbReference type="PROSITE" id="PS50045"/>
    </source>
</evidence>
<evidence type="ECO:0000256" key="2">
    <source>
        <dbReference type="ARBA" id="ARBA00022840"/>
    </source>
</evidence>
<dbReference type="SMART" id="SM00448">
    <property type="entry name" value="REC"/>
    <property type="match status" value="1"/>
</dbReference>
<sequence length="516" mass="56834">MSLPNPPAADALRLPTVLVVDDELRSLESLRRILEDEFTVLTAASTREAEGLLADHWVQVILCDQRMPERSGVEFLSEVKERWPDVIRMIISGYADAHDIIDGINHAGIFQYITKPWHPEHLLLTLHSACRLYDLQRQNELLAVELRMAPKAAAAVVASRKDQVRRAYGFDDGIIRANGSPMDRVCDALAQVAPYDVPVLLIGGSGTGKELAARALHYGSLRWNKPFVVENCGALPDELLESELFGHKKGAFTGAIDDHIGLFERADGGTVFLDEIGEVSPAFQVKLLRVLQEGEIRPLGGNRTRRVDVRVIAATNRDLEEEARAGRFRADLFYRLAGMIVRLPLLRDRRGDLPVLVQALLDRAMGLMGKRVPGVSDEAMARLAAYDWPGNVRELQNEISRMLVRGAEGRWLGVEVLSDHIAQPPQPAPVIAPAALDDPAIAIAALSGDLKERVSAMEAHIIRETLIRHRWNKSQAARELGLSRVGLRAKLERYGLENVHPLAPAQAGGRRAGGAA</sequence>
<proteinExistence type="predicted"/>
<dbReference type="CDD" id="cd00009">
    <property type="entry name" value="AAA"/>
    <property type="match status" value="1"/>
</dbReference>
<dbReference type="PROSITE" id="PS50045">
    <property type="entry name" value="SIGMA54_INTERACT_4"/>
    <property type="match status" value="1"/>
</dbReference>
<feature type="domain" description="Response regulatory" evidence="10">
    <location>
        <begin position="16"/>
        <end position="130"/>
    </location>
</feature>
<feature type="modified residue" description="4-aspartylphosphate" evidence="8">
    <location>
        <position position="64"/>
    </location>
</feature>
<dbReference type="PROSITE" id="PS00676">
    <property type="entry name" value="SIGMA54_INTERACT_2"/>
    <property type="match status" value="1"/>
</dbReference>
<dbReference type="Gene3D" id="3.40.50.300">
    <property type="entry name" value="P-loop containing nucleotide triphosphate hydrolases"/>
    <property type="match status" value="1"/>
</dbReference>
<dbReference type="InterPro" id="IPR001789">
    <property type="entry name" value="Sig_transdc_resp-reg_receiver"/>
</dbReference>
<protein>
    <submittedName>
        <fullName evidence="11">Response regulator</fullName>
    </submittedName>
</protein>
<evidence type="ECO:0000256" key="3">
    <source>
        <dbReference type="ARBA" id="ARBA00023012"/>
    </source>
</evidence>
<dbReference type="SUPFAM" id="SSF52172">
    <property type="entry name" value="CheY-like"/>
    <property type="match status" value="1"/>
</dbReference>
<dbReference type="PANTHER" id="PTHR32071:SF117">
    <property type="entry name" value="PTS-DEPENDENT DIHYDROXYACETONE KINASE OPERON REGULATORY PROTEIN-RELATED"/>
    <property type="match status" value="1"/>
</dbReference>
<organism evidence="11 12">
    <name type="scientific">Novosphingobium ovatum</name>
    <dbReference type="NCBI Taxonomy" id="1908523"/>
    <lineage>
        <taxon>Bacteria</taxon>
        <taxon>Pseudomonadati</taxon>
        <taxon>Pseudomonadota</taxon>
        <taxon>Alphaproteobacteria</taxon>
        <taxon>Sphingomonadales</taxon>
        <taxon>Sphingomonadaceae</taxon>
        <taxon>Novosphingobium</taxon>
    </lineage>
</organism>
<dbReference type="PROSITE" id="PS50110">
    <property type="entry name" value="RESPONSE_REGULATORY"/>
    <property type="match status" value="1"/>
</dbReference>
<dbReference type="Pfam" id="PF25601">
    <property type="entry name" value="AAA_lid_14"/>
    <property type="match status" value="1"/>
</dbReference>
<dbReference type="InterPro" id="IPR058031">
    <property type="entry name" value="AAA_lid_NorR"/>
</dbReference>
<dbReference type="CDD" id="cd17596">
    <property type="entry name" value="REC_HupR"/>
    <property type="match status" value="1"/>
</dbReference>
<keyword evidence="8" id="KW-0597">Phosphoprotein</keyword>
<keyword evidence="4" id="KW-0805">Transcription regulation</keyword>
<dbReference type="Gene3D" id="3.40.50.2300">
    <property type="match status" value="1"/>
</dbReference>
<dbReference type="InterPro" id="IPR002078">
    <property type="entry name" value="Sigma_54_int"/>
</dbReference>
<dbReference type="PANTHER" id="PTHR32071">
    <property type="entry name" value="TRANSCRIPTIONAL REGULATORY PROTEIN"/>
    <property type="match status" value="1"/>
</dbReference>
<feature type="domain" description="Sigma-54 factor interaction" evidence="9">
    <location>
        <begin position="175"/>
        <end position="404"/>
    </location>
</feature>
<evidence type="ECO:0000256" key="7">
    <source>
        <dbReference type="ARBA" id="ARBA00023163"/>
    </source>
</evidence>
<keyword evidence="7" id="KW-0804">Transcription</keyword>
<keyword evidence="1" id="KW-0547">Nucleotide-binding</keyword>
<evidence type="ECO:0000256" key="6">
    <source>
        <dbReference type="ARBA" id="ARBA00023159"/>
    </source>
</evidence>
<dbReference type="InterPro" id="IPR002197">
    <property type="entry name" value="HTH_Fis"/>
</dbReference>
<dbReference type="PRINTS" id="PR01590">
    <property type="entry name" value="HTHFIS"/>
</dbReference>
<reference evidence="12" key="1">
    <citation type="submission" date="2020-01" db="EMBL/GenBank/DDBJ databases">
        <title>Sphingomonas sp. strain CSW-10.</title>
        <authorList>
            <person name="Chen W.-M."/>
        </authorList>
    </citation>
    <scope>NUCLEOTIDE SEQUENCE [LARGE SCALE GENOMIC DNA]</scope>
    <source>
        <strain evidence="12">FSY-8</strain>
    </source>
</reference>
<keyword evidence="12" id="KW-1185">Reference proteome</keyword>
<keyword evidence="3" id="KW-0902">Two-component regulatory system</keyword>
<evidence type="ECO:0000256" key="1">
    <source>
        <dbReference type="ARBA" id="ARBA00022741"/>
    </source>
</evidence>
<dbReference type="InterPro" id="IPR009057">
    <property type="entry name" value="Homeodomain-like_sf"/>
</dbReference>
<dbReference type="InterPro" id="IPR025943">
    <property type="entry name" value="Sigma_54_int_dom_ATP-bd_2"/>
</dbReference>
<dbReference type="InterPro" id="IPR027417">
    <property type="entry name" value="P-loop_NTPase"/>
</dbReference>
<evidence type="ECO:0000256" key="4">
    <source>
        <dbReference type="ARBA" id="ARBA00023015"/>
    </source>
</evidence>
<dbReference type="Gene3D" id="1.10.10.60">
    <property type="entry name" value="Homeodomain-like"/>
    <property type="match status" value="1"/>
</dbReference>
<dbReference type="Pfam" id="PF02954">
    <property type="entry name" value="HTH_8"/>
    <property type="match status" value="1"/>
</dbReference>
<evidence type="ECO:0000259" key="10">
    <source>
        <dbReference type="PROSITE" id="PS50110"/>
    </source>
</evidence>
<dbReference type="InterPro" id="IPR025944">
    <property type="entry name" value="Sigma_54_int_dom_CS"/>
</dbReference>
<name>A0ABW9X9M7_9SPHN</name>
<keyword evidence="2" id="KW-0067">ATP-binding</keyword>
<dbReference type="Pfam" id="PF00158">
    <property type="entry name" value="Sigma54_activat"/>
    <property type="match status" value="1"/>
</dbReference>
<dbReference type="Pfam" id="PF00072">
    <property type="entry name" value="Response_reg"/>
    <property type="match status" value="1"/>
</dbReference>
<dbReference type="SMART" id="SM00382">
    <property type="entry name" value="AAA"/>
    <property type="match status" value="1"/>
</dbReference>
<gene>
    <name evidence="11" type="ORF">GTZ99_01545</name>
</gene>
<evidence type="ECO:0000256" key="5">
    <source>
        <dbReference type="ARBA" id="ARBA00023125"/>
    </source>
</evidence>
<evidence type="ECO:0000313" key="11">
    <source>
        <dbReference type="EMBL" id="NBC35238.1"/>
    </source>
</evidence>
<dbReference type="RefSeq" id="WP_161716519.1">
    <property type="nucleotide sequence ID" value="NZ_JAAAPO010000001.1"/>
</dbReference>
<keyword evidence="5" id="KW-0238">DNA-binding</keyword>
<dbReference type="Gene3D" id="1.10.8.60">
    <property type="match status" value="1"/>
</dbReference>
<comment type="caution">
    <text evidence="11">The sequence shown here is derived from an EMBL/GenBank/DDBJ whole genome shotgun (WGS) entry which is preliminary data.</text>
</comment>